<proteinExistence type="predicted"/>
<accession>A0A371FWU8</accession>
<evidence type="ECO:0000313" key="3">
    <source>
        <dbReference type="Proteomes" id="UP000257109"/>
    </source>
</evidence>
<feature type="non-terminal residue" evidence="2">
    <location>
        <position position="1"/>
    </location>
</feature>
<dbReference type="OrthoDB" id="119018at2759"/>
<evidence type="ECO:0000259" key="1">
    <source>
        <dbReference type="Pfam" id="PF07727"/>
    </source>
</evidence>
<dbReference type="InterPro" id="IPR013103">
    <property type="entry name" value="RVT_2"/>
</dbReference>
<dbReference type="Pfam" id="PF07727">
    <property type="entry name" value="RVT_2"/>
    <property type="match status" value="1"/>
</dbReference>
<evidence type="ECO:0000313" key="2">
    <source>
        <dbReference type="EMBL" id="RDX82805.1"/>
    </source>
</evidence>
<feature type="domain" description="Reverse transcriptase Ty1/copia-type" evidence="1">
    <location>
        <begin position="4"/>
        <end position="61"/>
    </location>
</feature>
<gene>
    <name evidence="2" type="ORF">CR513_36368</name>
</gene>
<dbReference type="AlphaFoldDB" id="A0A371FWU8"/>
<organism evidence="2 3">
    <name type="scientific">Mucuna pruriens</name>
    <name type="common">Velvet bean</name>
    <name type="synonym">Dolichos pruriens</name>
    <dbReference type="NCBI Taxonomy" id="157652"/>
    <lineage>
        <taxon>Eukaryota</taxon>
        <taxon>Viridiplantae</taxon>
        <taxon>Streptophyta</taxon>
        <taxon>Embryophyta</taxon>
        <taxon>Tracheophyta</taxon>
        <taxon>Spermatophyta</taxon>
        <taxon>Magnoliopsida</taxon>
        <taxon>eudicotyledons</taxon>
        <taxon>Gunneridae</taxon>
        <taxon>Pentapetalae</taxon>
        <taxon>rosids</taxon>
        <taxon>fabids</taxon>
        <taxon>Fabales</taxon>
        <taxon>Fabaceae</taxon>
        <taxon>Papilionoideae</taxon>
        <taxon>50 kb inversion clade</taxon>
        <taxon>NPAAA clade</taxon>
        <taxon>indigoferoid/millettioid clade</taxon>
        <taxon>Phaseoleae</taxon>
        <taxon>Mucuna</taxon>
    </lineage>
</organism>
<dbReference type="EMBL" id="QJKJ01007550">
    <property type="protein sequence ID" value="RDX82805.1"/>
    <property type="molecule type" value="Genomic_DNA"/>
</dbReference>
<sequence>MSKKEEIYVKQPLDFEIGAYSNHLFKLKKALYGLKHAPRAWYEKLSSFLLENGFERGKVDTRTYESLCEEFSKLMLKEFEISIMGELKFFLNFKSNRQRMEPTSIKQNI</sequence>
<name>A0A371FWU8_MUCPR</name>
<dbReference type="Proteomes" id="UP000257109">
    <property type="component" value="Unassembled WGS sequence"/>
</dbReference>
<comment type="caution">
    <text evidence="2">The sequence shown here is derived from an EMBL/GenBank/DDBJ whole genome shotgun (WGS) entry which is preliminary data.</text>
</comment>
<protein>
    <recommendedName>
        <fullName evidence="1">Reverse transcriptase Ty1/copia-type domain-containing protein</fullName>
    </recommendedName>
</protein>
<reference evidence="2" key="1">
    <citation type="submission" date="2018-05" db="EMBL/GenBank/DDBJ databases">
        <title>Draft genome of Mucuna pruriens seed.</title>
        <authorList>
            <person name="Nnadi N.E."/>
            <person name="Vos R."/>
            <person name="Hasami M.H."/>
            <person name="Devisetty U.K."/>
            <person name="Aguiy J.C."/>
        </authorList>
    </citation>
    <scope>NUCLEOTIDE SEQUENCE [LARGE SCALE GENOMIC DNA]</scope>
    <source>
        <strain evidence="2">JCA_2017</strain>
    </source>
</reference>
<keyword evidence="3" id="KW-1185">Reference proteome</keyword>